<reference evidence="1" key="2">
    <citation type="journal article" date="2021" name="Genome Biol. Evol.">
        <title>Developing a high-quality reference genome for a parasitic bivalve with doubly uniparental inheritance (Bivalvia: Unionida).</title>
        <authorList>
            <person name="Smith C.H."/>
        </authorList>
    </citation>
    <scope>NUCLEOTIDE SEQUENCE</scope>
    <source>
        <strain evidence="1">CHS0354</strain>
        <tissue evidence="1">Mantle</tissue>
    </source>
</reference>
<organism evidence="1 2">
    <name type="scientific">Potamilus streckersoni</name>
    <dbReference type="NCBI Taxonomy" id="2493646"/>
    <lineage>
        <taxon>Eukaryota</taxon>
        <taxon>Metazoa</taxon>
        <taxon>Spiralia</taxon>
        <taxon>Lophotrochozoa</taxon>
        <taxon>Mollusca</taxon>
        <taxon>Bivalvia</taxon>
        <taxon>Autobranchia</taxon>
        <taxon>Heteroconchia</taxon>
        <taxon>Palaeoheterodonta</taxon>
        <taxon>Unionida</taxon>
        <taxon>Unionoidea</taxon>
        <taxon>Unionidae</taxon>
        <taxon>Ambleminae</taxon>
        <taxon>Lampsilini</taxon>
        <taxon>Potamilus</taxon>
    </lineage>
</organism>
<dbReference type="AlphaFoldDB" id="A0AAE0SVS0"/>
<dbReference type="Proteomes" id="UP001195483">
    <property type="component" value="Unassembled WGS sequence"/>
</dbReference>
<keyword evidence="2" id="KW-1185">Reference proteome</keyword>
<dbReference type="EMBL" id="JAEAOA010001449">
    <property type="protein sequence ID" value="KAK3599090.1"/>
    <property type="molecule type" value="Genomic_DNA"/>
</dbReference>
<gene>
    <name evidence="1" type="ORF">CHS0354_024419</name>
</gene>
<sequence length="135" mass="16061">MKYMSSTSFLNPFIKTVAFLDPLQLRHYKRGICFSSFFLRREIRRRRKKSNIAERSISDICIIGTSFRVRIKEDLYLENGCQQVRDDLRLLFVISLSHKQIPVVALRAVRIKRLTSILFTIDWHSVRITRRLTMV</sequence>
<evidence type="ECO:0000313" key="1">
    <source>
        <dbReference type="EMBL" id="KAK3599090.1"/>
    </source>
</evidence>
<evidence type="ECO:0000313" key="2">
    <source>
        <dbReference type="Proteomes" id="UP001195483"/>
    </source>
</evidence>
<protein>
    <submittedName>
        <fullName evidence="1">Uncharacterized protein</fullName>
    </submittedName>
</protein>
<reference evidence="1" key="3">
    <citation type="submission" date="2023-05" db="EMBL/GenBank/DDBJ databases">
        <authorList>
            <person name="Smith C.H."/>
        </authorList>
    </citation>
    <scope>NUCLEOTIDE SEQUENCE</scope>
    <source>
        <strain evidence="1">CHS0354</strain>
        <tissue evidence="1">Mantle</tissue>
    </source>
</reference>
<comment type="caution">
    <text evidence="1">The sequence shown here is derived from an EMBL/GenBank/DDBJ whole genome shotgun (WGS) entry which is preliminary data.</text>
</comment>
<proteinExistence type="predicted"/>
<reference evidence="1" key="1">
    <citation type="journal article" date="2021" name="Genome Biol. Evol.">
        <title>A High-Quality Reference Genome for a Parasitic Bivalve with Doubly Uniparental Inheritance (Bivalvia: Unionida).</title>
        <authorList>
            <person name="Smith C.H."/>
        </authorList>
    </citation>
    <scope>NUCLEOTIDE SEQUENCE</scope>
    <source>
        <strain evidence="1">CHS0354</strain>
    </source>
</reference>
<name>A0AAE0SVS0_9BIVA</name>
<accession>A0AAE0SVS0</accession>